<feature type="compositionally biased region" description="Polar residues" evidence="18">
    <location>
        <begin position="1237"/>
        <end position="1246"/>
    </location>
</feature>
<evidence type="ECO:0000256" key="9">
    <source>
        <dbReference type="ARBA" id="ARBA00022902"/>
    </source>
</evidence>
<dbReference type="SMART" id="SM00382">
    <property type="entry name" value="AAA"/>
    <property type="match status" value="1"/>
</dbReference>
<dbReference type="Pfam" id="PF25408">
    <property type="entry name" value="AAA_lid_NAV1"/>
    <property type="match status" value="1"/>
</dbReference>
<keyword evidence="5" id="KW-0963">Cytoplasm</keyword>
<organism evidence="20 21">
    <name type="scientific">Phyllostomus discolor</name>
    <name type="common">pale spear-nosed bat</name>
    <dbReference type="NCBI Taxonomy" id="89673"/>
    <lineage>
        <taxon>Eukaryota</taxon>
        <taxon>Metazoa</taxon>
        <taxon>Chordata</taxon>
        <taxon>Craniata</taxon>
        <taxon>Vertebrata</taxon>
        <taxon>Euteleostomi</taxon>
        <taxon>Mammalia</taxon>
        <taxon>Eutheria</taxon>
        <taxon>Laurasiatheria</taxon>
        <taxon>Chiroptera</taxon>
        <taxon>Yangochiroptera</taxon>
        <taxon>Phyllostomidae</taxon>
        <taxon>Phyllostominae</taxon>
        <taxon>Phyllostomus</taxon>
    </lineage>
</organism>
<evidence type="ECO:0000256" key="7">
    <source>
        <dbReference type="ARBA" id="ARBA00022701"/>
    </source>
</evidence>
<dbReference type="GO" id="GO:0005874">
    <property type="term" value="C:microtubule"/>
    <property type="evidence" value="ECO:0007669"/>
    <property type="project" value="UniProtKB-KW"/>
</dbReference>
<evidence type="ECO:0000256" key="13">
    <source>
        <dbReference type="ARBA" id="ARBA00059345"/>
    </source>
</evidence>
<feature type="region of interest" description="Disordered" evidence="18">
    <location>
        <begin position="1226"/>
        <end position="1300"/>
    </location>
</feature>
<feature type="compositionally biased region" description="Basic and acidic residues" evidence="18">
    <location>
        <begin position="495"/>
        <end position="511"/>
    </location>
</feature>
<comment type="similarity">
    <text evidence="2">Belongs to the Nav/unc-53 family.</text>
</comment>
<keyword evidence="11 17" id="KW-0175">Coiled coil</keyword>
<sequence length="1868" mass="199770">MLGSSVKSAQPEVELSGCGDEGADEPRGAGKKAAADGRGMLPKRAKAPGGGGGVAKASAAELKVFKSGSVDGRVPGGPPASNLRKQKSLTNLSFLTDSEKKLQLYEPEWSDDMAKAPKGLGKAGSKGREGPLMSKTLSKSEHSLFQAKGSPAGGAKTPLAPLAPSLGKPSRIPRGPYAEVKPLSKAPEAAVSDDGKSDDELLSSKAKAQKGSAPVPPAKGQEERAFLKVDPELVVTVLGDLEQLLFSQMLDPESQRKRTVQNVLDLRQNLEETMSSLRGSQVTHSSLEMTCYDSDDANPRSVSSLSNRSSPLSWRYGQASPRLQAGDAPSVGGSCRSEGPPAWYAHGERARYSHTMPMRSPSKLGHASRLDADDADLKSGYMSDSDLMGKTMTEDDDITTGWDESSSISSGLSDASDNLSSEEFNASSSLNSLPTTPTASRRNSTVVLRTDSEKRSLAESGLSWFSESEDKAPRRLDYDSGSLKMEAGGSKWRRERPESCDDAAKVAELKKPLSLGPPGSLKKGKTPPVAVTSPITHTAQSALKVAGKPEGKAADKGALAVRSSGLQRSSSDAGRDRLGDAKKPPSGIARPSTSGSFGYKKPPPATGTATVMQTGGSATLGKIQKSSGIPVKPVSGRKTSLDVSGGPEPGFLAPGARSNIQYRSLPRPAKASSMSVTGGRAGPRPVSSSIDPGLLGARQAGLTPSRLKEPSKVAGGRAAPAPVNQTDREKEKAKAKAVAMDADNISLKSVGSPESTPKNQAGHPPATKLAELPPTPVRATAKSFVKPPSLANLDKVNSNSLDLSSSGDAHAPKGADLLAAGSAASGPLSSCFTPSPAPILNINSASFSQGLELMSAFAIPKEPRMYPKLSGLHRSMESLQVPMSLPSTFPGSAPRPAPPGPPAAPPEDDSEELAWSGSPRTGQVDSDQRDRNTLPKKGLRYQLPSQEEAKDRRHSHTVGGLPESNDPSELPSPPALPVSLSAKGQLTNIVSPTAAAAPRITRSNSIPTHEAAFELYSGAQTGSSLSLAERPKGMVRSGSFRDPADDVHGSVLSLASSASSTYSSAEERMQSEQIRKLRRELESSQEKVATLTSQLSANANLVAAFEQSLVNMTSRLRHLAETAEEKDTELLDLRETIDFLKKKNSEAQAVIQGALSASESAPRELRIKRQNSSDSISSLNSITSHSSVGSGKDADAKKKKKKSWVYELRSSFNKAFSIKKAPKSASSCSDIEEIATPDSSAPSSPKLQHGGSAETAPPAAKPPQPSPLGVEAPEAPAHPAPHTRLFPTSEEEEPEKKEVSELRSELWEKEMKLTDIRLEALSSAHQLDQLRETMHNMQLEVDLLKAENDRLKVAPGPSAGSAPGQVPGSSALSSPRRSLGLALTHSFSPSLPDTDLSPMDGISSGPKEEATLRVVVRMPPQHIIRGDLKQQEFFLGCSKVSGKLDWKVLDEAVFQVFKDYISKMDPASTLGLSTESIHGYSISHVKRVLDAEPPEMPPCRRGVTNISVSLKGLKEKCVDSLVFETLIPKPMMQHYISLLLKHRRLVLSGPSGTGKTYLTNRLAEYLVERSGREVTEGIVSTFNMHQQSCKDLQLYLSNLANQIDRDTGTGDVPLVILLDDLSEAGSISELVNGALTCKYHKCPYIIGTTNQPVKMTPNHGLHLSFRMLTFSNNVEPANGFLVRYLRRKLLESDSDANANREELLRVLDWVPKLWYHLHTFLEKHSTSDFLIGPCFFLSCPIGIEDFRTWFIDLWNNSIIPYLQEGAKDGVKVHGQKAAWEDPVEWVRDTLPWPSAQQDQSKLYHLPPPTVGPHSMASPPEDRTVKDCTPSSLESDPLMAMLLKLQEAANYIESPDRETILDPNLQATL</sequence>
<evidence type="ECO:0000256" key="11">
    <source>
        <dbReference type="ARBA" id="ARBA00023054"/>
    </source>
</evidence>
<keyword evidence="12" id="KW-0206">Cytoskeleton</keyword>
<feature type="domain" description="AAA+ ATPase" evidence="19">
    <location>
        <begin position="1541"/>
        <end position="1680"/>
    </location>
</feature>
<feature type="region of interest" description="Disordered" evidence="18">
    <location>
        <begin position="112"/>
        <end position="224"/>
    </location>
</feature>
<evidence type="ECO:0000313" key="20">
    <source>
        <dbReference type="EMBL" id="KAF6073537.1"/>
    </source>
</evidence>
<feature type="region of interest" description="Disordered" evidence="18">
    <location>
        <begin position="376"/>
        <end position="813"/>
    </location>
</feature>
<keyword evidence="6" id="KW-0597">Phosphoprotein</keyword>
<comment type="subunit">
    <text evidence="14">Interacts with tubulin.</text>
</comment>
<feature type="compositionally biased region" description="Basic and acidic residues" evidence="18">
    <location>
        <begin position="573"/>
        <end position="583"/>
    </location>
</feature>
<evidence type="ECO:0000256" key="4">
    <source>
        <dbReference type="ARBA" id="ARBA00022481"/>
    </source>
</evidence>
<evidence type="ECO:0000256" key="18">
    <source>
        <dbReference type="SAM" id="MobiDB-lite"/>
    </source>
</evidence>
<dbReference type="Gene3D" id="3.40.50.300">
    <property type="entry name" value="P-loop containing nucleotide triphosphate hydrolases"/>
    <property type="match status" value="1"/>
</dbReference>
<feature type="region of interest" description="Disordered" evidence="18">
    <location>
        <begin position="293"/>
        <end position="315"/>
    </location>
</feature>
<comment type="subcellular location">
    <subcellularLocation>
        <location evidence="1">Cytoplasm</location>
        <location evidence="1">Cytoskeleton</location>
    </subcellularLocation>
</comment>
<keyword evidence="10" id="KW-0007">Acetylation</keyword>
<feature type="compositionally biased region" description="Polar residues" evidence="18">
    <location>
        <begin position="746"/>
        <end position="759"/>
    </location>
</feature>
<evidence type="ECO:0000256" key="10">
    <source>
        <dbReference type="ARBA" id="ARBA00022990"/>
    </source>
</evidence>
<dbReference type="Pfam" id="PF23092">
    <property type="entry name" value="Ubiquitin_6"/>
    <property type="match status" value="1"/>
</dbReference>
<evidence type="ECO:0000256" key="15">
    <source>
        <dbReference type="ARBA" id="ARBA00067341"/>
    </source>
</evidence>
<evidence type="ECO:0000256" key="1">
    <source>
        <dbReference type="ARBA" id="ARBA00004245"/>
    </source>
</evidence>
<keyword evidence="7" id="KW-0493">Microtubule</keyword>
<feature type="compositionally biased region" description="Pro residues" evidence="18">
    <location>
        <begin position="893"/>
        <end position="905"/>
    </location>
</feature>
<dbReference type="InterPro" id="IPR057568">
    <property type="entry name" value="CortBP2_NAV1-like_AAA_lid"/>
</dbReference>
<feature type="compositionally biased region" description="Polar residues" evidence="18">
    <location>
        <begin position="607"/>
        <end position="617"/>
    </location>
</feature>
<dbReference type="InterPro" id="IPR057126">
    <property type="entry name" value="NAV1-like_ubiquitin-like"/>
</dbReference>
<evidence type="ECO:0000256" key="12">
    <source>
        <dbReference type="ARBA" id="ARBA00023212"/>
    </source>
</evidence>
<feature type="compositionally biased region" description="Low complexity" evidence="18">
    <location>
        <begin position="425"/>
        <end position="440"/>
    </location>
</feature>
<keyword evidence="3" id="KW-0217">Developmental protein</keyword>
<dbReference type="InterPro" id="IPR027417">
    <property type="entry name" value="P-loop_NTPase"/>
</dbReference>
<evidence type="ECO:0000256" key="17">
    <source>
        <dbReference type="SAM" id="Coils"/>
    </source>
</evidence>
<accession>A0A834DC61</accession>
<dbReference type="GO" id="GO:0001764">
    <property type="term" value="P:neuron migration"/>
    <property type="evidence" value="ECO:0007669"/>
    <property type="project" value="TreeGrafter"/>
</dbReference>
<dbReference type="SUPFAM" id="SSF52540">
    <property type="entry name" value="P-loop containing nucleoside triphosphate hydrolases"/>
    <property type="match status" value="1"/>
</dbReference>
<feature type="compositionally biased region" description="Low complexity" evidence="18">
    <location>
        <begin position="403"/>
        <end position="417"/>
    </location>
</feature>
<evidence type="ECO:0000259" key="19">
    <source>
        <dbReference type="SMART" id="SM00382"/>
    </source>
</evidence>
<protein>
    <recommendedName>
        <fullName evidence="15">Neuron navigator 1</fullName>
    </recommendedName>
    <alternativeName>
        <fullName evidence="16">Pore membrane and/or filament-interacting-like protein 3</fullName>
    </alternativeName>
</protein>
<dbReference type="PANTHER" id="PTHR12784">
    <property type="entry name" value="STEERIN"/>
    <property type="match status" value="1"/>
</dbReference>
<dbReference type="EMBL" id="JABVXQ010000016">
    <property type="protein sequence ID" value="KAF6073537.1"/>
    <property type="molecule type" value="Genomic_DNA"/>
</dbReference>
<comment type="function">
    <text evidence="13">May be involved in neuronal migration.</text>
</comment>
<keyword evidence="9" id="KW-0524">Neurogenesis</keyword>
<dbReference type="InterPro" id="IPR039041">
    <property type="entry name" value="Nav/unc-53"/>
</dbReference>
<dbReference type="InterPro" id="IPR003593">
    <property type="entry name" value="AAA+_ATPase"/>
</dbReference>
<evidence type="ECO:0000256" key="16">
    <source>
        <dbReference type="ARBA" id="ARBA00080430"/>
    </source>
</evidence>
<gene>
    <name evidence="20" type="ORF">HJG60_013584</name>
</gene>
<keyword evidence="8" id="KW-0221">Differentiation</keyword>
<evidence type="ECO:0000256" key="2">
    <source>
        <dbReference type="ARBA" id="ARBA00006255"/>
    </source>
</evidence>
<dbReference type="GO" id="GO:0001578">
    <property type="term" value="P:microtubule bundle formation"/>
    <property type="evidence" value="ECO:0007669"/>
    <property type="project" value="TreeGrafter"/>
</dbReference>
<dbReference type="FunFam" id="3.40.50.300:FF:000409">
    <property type="entry name" value="Neuron navigator 1"/>
    <property type="match status" value="1"/>
</dbReference>
<proteinExistence type="inferred from homology"/>
<feature type="coiled-coil region" evidence="17">
    <location>
        <begin position="1067"/>
        <end position="1094"/>
    </location>
</feature>
<feature type="compositionally biased region" description="Low complexity" evidence="18">
    <location>
        <begin position="299"/>
        <end position="313"/>
    </location>
</feature>
<comment type="caution">
    <text evidence="20">The sequence shown here is derived from an EMBL/GenBank/DDBJ whole genome shotgun (WGS) entry which is preliminary data.</text>
</comment>
<feature type="region of interest" description="Disordered" evidence="18">
    <location>
        <begin position="1"/>
        <end position="55"/>
    </location>
</feature>
<evidence type="ECO:0000256" key="14">
    <source>
        <dbReference type="ARBA" id="ARBA00064590"/>
    </source>
</evidence>
<feature type="compositionally biased region" description="Low complexity" evidence="18">
    <location>
        <begin position="1172"/>
        <end position="1187"/>
    </location>
</feature>
<feature type="region of interest" description="Disordered" evidence="18">
    <location>
        <begin position="882"/>
        <end position="979"/>
    </location>
</feature>
<dbReference type="GO" id="GO:0043194">
    <property type="term" value="C:axon initial segment"/>
    <property type="evidence" value="ECO:0007669"/>
    <property type="project" value="TreeGrafter"/>
</dbReference>
<reference evidence="20 21" key="1">
    <citation type="journal article" date="2020" name="Nature">
        <title>Six reference-quality genomes reveal evolution of bat adaptations.</title>
        <authorList>
            <person name="Jebb D."/>
            <person name="Huang Z."/>
            <person name="Pippel M."/>
            <person name="Hughes G.M."/>
            <person name="Lavrichenko K."/>
            <person name="Devanna P."/>
            <person name="Winkler S."/>
            <person name="Jermiin L.S."/>
            <person name="Skirmuntt E.C."/>
            <person name="Katzourakis A."/>
            <person name="Burkitt-Gray L."/>
            <person name="Ray D.A."/>
            <person name="Sullivan K.A.M."/>
            <person name="Roscito J.G."/>
            <person name="Kirilenko B.M."/>
            <person name="Davalos L.M."/>
            <person name="Corthals A.P."/>
            <person name="Power M.L."/>
            <person name="Jones G."/>
            <person name="Ransome R.D."/>
            <person name="Dechmann D.K.N."/>
            <person name="Locatelli A.G."/>
            <person name="Puechmaille S.J."/>
            <person name="Fedrigo O."/>
            <person name="Jarvis E.D."/>
            <person name="Hiller M."/>
            <person name="Vernes S.C."/>
            <person name="Myers E.W."/>
            <person name="Teeling E.C."/>
        </authorList>
    </citation>
    <scope>NUCLEOTIDE SEQUENCE [LARGE SCALE GENOMIC DNA]</scope>
    <source>
        <strain evidence="20">Bat1K_MPI-CBG_1</strain>
    </source>
</reference>
<feature type="region of interest" description="Disordered" evidence="18">
    <location>
        <begin position="1352"/>
        <end position="1375"/>
    </location>
</feature>
<feature type="compositionally biased region" description="Basic and acidic residues" evidence="18">
    <location>
        <begin position="468"/>
        <end position="478"/>
    </location>
</feature>
<feature type="compositionally biased region" description="Low complexity" evidence="18">
    <location>
        <begin position="1271"/>
        <end position="1282"/>
    </location>
</feature>
<evidence type="ECO:0000256" key="6">
    <source>
        <dbReference type="ARBA" id="ARBA00022553"/>
    </source>
</evidence>
<dbReference type="Proteomes" id="UP000664940">
    <property type="component" value="Unassembled WGS sequence"/>
</dbReference>
<evidence type="ECO:0000256" key="8">
    <source>
        <dbReference type="ARBA" id="ARBA00022782"/>
    </source>
</evidence>
<evidence type="ECO:0000256" key="5">
    <source>
        <dbReference type="ARBA" id="ARBA00022490"/>
    </source>
</evidence>
<feature type="region of interest" description="Disordered" evidence="18">
    <location>
        <begin position="1159"/>
        <end position="1200"/>
    </location>
</feature>
<name>A0A834DC61_9CHIR</name>
<keyword evidence="4" id="KW-0488">Methylation</keyword>
<evidence type="ECO:0000256" key="3">
    <source>
        <dbReference type="ARBA" id="ARBA00022473"/>
    </source>
</evidence>
<evidence type="ECO:0000313" key="21">
    <source>
        <dbReference type="Proteomes" id="UP000664940"/>
    </source>
</evidence>
<feature type="coiled-coil region" evidence="17">
    <location>
        <begin position="1123"/>
        <end position="1150"/>
    </location>
</feature>
<dbReference type="PANTHER" id="PTHR12784:SF3">
    <property type="entry name" value="NEURON NAVIGATOR 1"/>
    <property type="match status" value="1"/>
</dbReference>
<feature type="compositionally biased region" description="Low complexity" evidence="18">
    <location>
        <begin position="792"/>
        <end position="813"/>
    </location>
</feature>